<dbReference type="AlphaFoldDB" id="A0AAW0FQD6"/>
<feature type="region of interest" description="Disordered" evidence="1">
    <location>
        <begin position="1"/>
        <end position="36"/>
    </location>
</feature>
<dbReference type="InterPro" id="IPR026680">
    <property type="entry name" value="CCDC137"/>
</dbReference>
<dbReference type="PANTHER" id="PTHR21838">
    <property type="entry name" value="COILED-COIL DOMAIN-CONTAINING PROTEIN 137"/>
    <property type="match status" value="1"/>
</dbReference>
<protein>
    <submittedName>
        <fullName evidence="2">Uncharacterized protein</fullName>
    </submittedName>
</protein>
<keyword evidence="3" id="KW-1185">Reference proteome</keyword>
<sequence>MPHKRAKRSVREKLRSDTGVDTAPEKRSLSKEEVPKSVSRILNAAKIQQEWRAKHKRNSEDAELEAGPARKKQKRASKSADGSNASDLRIKPGESLAHFNRRVENSMRGDVRTAMQTSSSVARKVKKEEAISKGKQSKSNPIQGKKTKPDSEDDAEEEGKSNQSTQSQPKEFTVLSTSTPRRLNDIVMAPPEIKKLPRGAKLKNQVSSSQSLKDGVLSMAQKAMLEEERERAIRLYREMKQKNLGG</sequence>
<dbReference type="Proteomes" id="UP001385951">
    <property type="component" value="Unassembled WGS sequence"/>
</dbReference>
<dbReference type="PANTHER" id="PTHR21838:SF2">
    <property type="entry name" value="COILED-COIL DOMAIN-CONTAINING PROTEIN 137"/>
    <property type="match status" value="1"/>
</dbReference>
<dbReference type="GO" id="GO:0005634">
    <property type="term" value="C:nucleus"/>
    <property type="evidence" value="ECO:0007669"/>
    <property type="project" value="TreeGrafter"/>
</dbReference>
<comment type="caution">
    <text evidence="2">The sequence shown here is derived from an EMBL/GenBank/DDBJ whole genome shotgun (WGS) entry which is preliminary data.</text>
</comment>
<organism evidence="2 3">
    <name type="scientific">Cerrena zonata</name>
    <dbReference type="NCBI Taxonomy" id="2478898"/>
    <lineage>
        <taxon>Eukaryota</taxon>
        <taxon>Fungi</taxon>
        <taxon>Dikarya</taxon>
        <taxon>Basidiomycota</taxon>
        <taxon>Agaricomycotina</taxon>
        <taxon>Agaricomycetes</taxon>
        <taxon>Polyporales</taxon>
        <taxon>Cerrenaceae</taxon>
        <taxon>Cerrena</taxon>
    </lineage>
</organism>
<evidence type="ECO:0000256" key="1">
    <source>
        <dbReference type="SAM" id="MobiDB-lite"/>
    </source>
</evidence>
<feature type="region of interest" description="Disordered" evidence="1">
    <location>
        <begin position="49"/>
        <end position="184"/>
    </location>
</feature>
<accession>A0AAW0FQD6</accession>
<feature type="compositionally biased region" description="Basic and acidic residues" evidence="1">
    <location>
        <begin position="101"/>
        <end position="111"/>
    </location>
</feature>
<reference evidence="2 3" key="1">
    <citation type="submission" date="2022-09" db="EMBL/GenBank/DDBJ databases">
        <authorList>
            <person name="Palmer J.M."/>
        </authorList>
    </citation>
    <scope>NUCLEOTIDE SEQUENCE [LARGE SCALE GENOMIC DNA]</scope>
    <source>
        <strain evidence="2 3">DSM 7382</strain>
    </source>
</reference>
<name>A0AAW0FQD6_9APHY</name>
<feature type="compositionally biased region" description="Polar residues" evidence="1">
    <location>
        <begin position="161"/>
        <end position="181"/>
    </location>
</feature>
<proteinExistence type="predicted"/>
<feature type="compositionally biased region" description="Basic and acidic residues" evidence="1">
    <location>
        <begin position="9"/>
        <end position="35"/>
    </location>
</feature>
<gene>
    <name evidence="2" type="ORF">QCA50_014515</name>
</gene>
<evidence type="ECO:0000313" key="3">
    <source>
        <dbReference type="Proteomes" id="UP001385951"/>
    </source>
</evidence>
<evidence type="ECO:0000313" key="2">
    <source>
        <dbReference type="EMBL" id="KAK7682312.1"/>
    </source>
</evidence>
<dbReference type="EMBL" id="JASBNA010000036">
    <property type="protein sequence ID" value="KAK7682312.1"/>
    <property type="molecule type" value="Genomic_DNA"/>
</dbReference>